<dbReference type="InterPro" id="IPR007627">
    <property type="entry name" value="RNA_pol_sigma70_r2"/>
</dbReference>
<dbReference type="Gene3D" id="1.10.10.10">
    <property type="entry name" value="Winged helix-like DNA-binding domain superfamily/Winged helix DNA-binding domain"/>
    <property type="match status" value="1"/>
</dbReference>
<dbReference type="Gene3D" id="1.10.1740.10">
    <property type="match status" value="1"/>
</dbReference>
<dbReference type="PANTHER" id="PTHR43133:SF25">
    <property type="entry name" value="RNA POLYMERASE SIGMA FACTOR RFAY-RELATED"/>
    <property type="match status" value="1"/>
</dbReference>
<gene>
    <name evidence="7" type="ORF">ACFQB0_03135</name>
</gene>
<dbReference type="InterPro" id="IPR013324">
    <property type="entry name" value="RNA_pol_sigma_r3/r4-like"/>
</dbReference>
<reference evidence="8" key="1">
    <citation type="journal article" date="2019" name="Int. J. Syst. Evol. Microbiol.">
        <title>The Global Catalogue of Microorganisms (GCM) 10K type strain sequencing project: providing services to taxonomists for standard genome sequencing and annotation.</title>
        <authorList>
            <consortium name="The Broad Institute Genomics Platform"/>
            <consortium name="The Broad Institute Genome Sequencing Center for Infectious Disease"/>
            <person name="Wu L."/>
            <person name="Ma J."/>
        </authorList>
    </citation>
    <scope>NUCLEOTIDE SEQUENCE [LARGE SCALE GENOMIC DNA]</scope>
    <source>
        <strain evidence="8">CCUG 43304</strain>
    </source>
</reference>
<dbReference type="InterPro" id="IPR014284">
    <property type="entry name" value="RNA_pol_sigma-70_dom"/>
</dbReference>
<evidence type="ECO:0000259" key="5">
    <source>
        <dbReference type="Pfam" id="PF04542"/>
    </source>
</evidence>
<feature type="domain" description="RNA polymerase sigma factor 70 region 4 type 2" evidence="6">
    <location>
        <begin position="108"/>
        <end position="160"/>
    </location>
</feature>
<evidence type="ECO:0000313" key="8">
    <source>
        <dbReference type="Proteomes" id="UP001596306"/>
    </source>
</evidence>
<evidence type="ECO:0000256" key="2">
    <source>
        <dbReference type="ARBA" id="ARBA00023015"/>
    </source>
</evidence>
<keyword evidence="4" id="KW-0804">Transcription</keyword>
<dbReference type="SUPFAM" id="SSF88946">
    <property type="entry name" value="Sigma2 domain of RNA polymerase sigma factors"/>
    <property type="match status" value="1"/>
</dbReference>
<dbReference type="PANTHER" id="PTHR43133">
    <property type="entry name" value="RNA POLYMERASE ECF-TYPE SIGMA FACTO"/>
    <property type="match status" value="1"/>
</dbReference>
<organism evidence="7 8">
    <name type="scientific">Luethyella okanaganae</name>
    <dbReference type="NCBI Taxonomy" id="69372"/>
    <lineage>
        <taxon>Bacteria</taxon>
        <taxon>Bacillati</taxon>
        <taxon>Actinomycetota</taxon>
        <taxon>Actinomycetes</taxon>
        <taxon>Micrococcales</taxon>
        <taxon>Microbacteriaceae</taxon>
        <taxon>Luethyella</taxon>
    </lineage>
</organism>
<dbReference type="InterPro" id="IPR036388">
    <property type="entry name" value="WH-like_DNA-bd_sf"/>
</dbReference>
<dbReference type="SUPFAM" id="SSF88659">
    <property type="entry name" value="Sigma3 and sigma4 domains of RNA polymerase sigma factors"/>
    <property type="match status" value="1"/>
</dbReference>
<dbReference type="Proteomes" id="UP001596306">
    <property type="component" value="Unassembled WGS sequence"/>
</dbReference>
<dbReference type="InterPro" id="IPR013249">
    <property type="entry name" value="RNA_pol_sigma70_r4_t2"/>
</dbReference>
<evidence type="ECO:0000256" key="1">
    <source>
        <dbReference type="ARBA" id="ARBA00010641"/>
    </source>
</evidence>
<proteinExistence type="inferred from homology"/>
<dbReference type="RefSeq" id="WP_386727472.1">
    <property type="nucleotide sequence ID" value="NZ_JBHSTP010000001.1"/>
</dbReference>
<evidence type="ECO:0000313" key="7">
    <source>
        <dbReference type="EMBL" id="MFC6355106.1"/>
    </source>
</evidence>
<dbReference type="InterPro" id="IPR013325">
    <property type="entry name" value="RNA_pol_sigma_r2"/>
</dbReference>
<feature type="domain" description="RNA polymerase sigma-70 region 2" evidence="5">
    <location>
        <begin position="15"/>
        <end position="80"/>
    </location>
</feature>
<dbReference type="NCBIfam" id="TIGR02937">
    <property type="entry name" value="sigma70-ECF"/>
    <property type="match status" value="1"/>
</dbReference>
<dbReference type="Pfam" id="PF08281">
    <property type="entry name" value="Sigma70_r4_2"/>
    <property type="match status" value="1"/>
</dbReference>
<sequence>MSRREDRNSPFEDAIRANEHDLLRYFQRRLINGADAAEAFGELLLTAWKVRRKMPTEPIQARMWLYAVARNVLGNVRRSIARRSHAVQRLMDEMNDVNASVPTDEASVEIRMAIESLAPDDAELVRLVYWDGFKSHEAASLLGINPSTARSRLSSAKQQLRAALSVTSLPMA</sequence>
<evidence type="ECO:0000256" key="3">
    <source>
        <dbReference type="ARBA" id="ARBA00023082"/>
    </source>
</evidence>
<comment type="similarity">
    <text evidence="1">Belongs to the sigma-70 factor family. ECF subfamily.</text>
</comment>
<accession>A0ABW1VAW1</accession>
<evidence type="ECO:0000256" key="4">
    <source>
        <dbReference type="ARBA" id="ARBA00023163"/>
    </source>
</evidence>
<dbReference type="InterPro" id="IPR039425">
    <property type="entry name" value="RNA_pol_sigma-70-like"/>
</dbReference>
<comment type="caution">
    <text evidence="7">The sequence shown here is derived from an EMBL/GenBank/DDBJ whole genome shotgun (WGS) entry which is preliminary data.</text>
</comment>
<keyword evidence="2" id="KW-0805">Transcription regulation</keyword>
<keyword evidence="3" id="KW-0731">Sigma factor</keyword>
<name>A0ABW1VAW1_9MICO</name>
<keyword evidence="8" id="KW-1185">Reference proteome</keyword>
<evidence type="ECO:0000259" key="6">
    <source>
        <dbReference type="Pfam" id="PF08281"/>
    </source>
</evidence>
<dbReference type="EMBL" id="JBHSTP010000001">
    <property type="protein sequence ID" value="MFC6355106.1"/>
    <property type="molecule type" value="Genomic_DNA"/>
</dbReference>
<dbReference type="Pfam" id="PF04542">
    <property type="entry name" value="Sigma70_r2"/>
    <property type="match status" value="1"/>
</dbReference>
<protein>
    <submittedName>
        <fullName evidence="7">RNA polymerase sigma factor</fullName>
    </submittedName>
</protein>